<name>A0A0D0TXS9_9TREE</name>
<comment type="subcellular location">
    <subcellularLocation>
        <location evidence="4">Peroxisome membrane</location>
    </subcellularLocation>
</comment>
<evidence type="ECO:0000256" key="1">
    <source>
        <dbReference type="ARBA" id="ARBA00022593"/>
    </source>
</evidence>
<keyword evidence="6" id="KW-0812">Transmembrane</keyword>
<organism evidence="7 8">
    <name type="scientific">Cryptococcus deuterogattii Ram5</name>
    <dbReference type="NCBI Taxonomy" id="1296110"/>
    <lineage>
        <taxon>Eukaryota</taxon>
        <taxon>Fungi</taxon>
        <taxon>Dikarya</taxon>
        <taxon>Basidiomycota</taxon>
        <taxon>Agaricomycotina</taxon>
        <taxon>Tremellomycetes</taxon>
        <taxon>Tremellales</taxon>
        <taxon>Cryptococcaceae</taxon>
        <taxon>Cryptococcus</taxon>
        <taxon>Cryptococcus gattii species complex</taxon>
    </lineage>
</organism>
<keyword evidence="3" id="KW-0576">Peroxisome</keyword>
<dbReference type="Proteomes" id="UP000053392">
    <property type="component" value="Unassembled WGS sequence"/>
</dbReference>
<keyword evidence="8" id="KW-1185">Reference proteome</keyword>
<protein>
    <recommendedName>
        <fullName evidence="9">Peroxin-11</fullName>
    </recommendedName>
</protein>
<gene>
    <name evidence="7" type="ORF">I313_03318</name>
</gene>
<evidence type="ECO:0000256" key="2">
    <source>
        <dbReference type="ARBA" id="ARBA00023136"/>
    </source>
</evidence>
<dbReference type="OrthoDB" id="411017at2759"/>
<evidence type="ECO:0000313" key="8">
    <source>
        <dbReference type="Proteomes" id="UP000053392"/>
    </source>
</evidence>
<evidence type="ECO:0008006" key="9">
    <source>
        <dbReference type="Google" id="ProtNLM"/>
    </source>
</evidence>
<keyword evidence="6" id="KW-1133">Transmembrane helix</keyword>
<reference evidence="7 8" key="1">
    <citation type="submission" date="2015-01" db="EMBL/GenBank/DDBJ databases">
        <title>The Genome Sequence of Cryptococcus gattii Ram5.</title>
        <authorList>
            <consortium name="The Broad Institute Genomics Platform"/>
            <person name="Cuomo C."/>
            <person name="Litvintseva A."/>
            <person name="Chen Y."/>
            <person name="Heitman J."/>
            <person name="Sun S."/>
            <person name="Springer D."/>
            <person name="Dromer F."/>
            <person name="Young S."/>
            <person name="Zeng Q."/>
            <person name="Gargeya S."/>
            <person name="Abouelleil A."/>
            <person name="Alvarado L."/>
            <person name="Chapman S.B."/>
            <person name="Gainer-Dewar J."/>
            <person name="Goldberg J."/>
            <person name="Griggs A."/>
            <person name="Gujja S."/>
            <person name="Hansen M."/>
            <person name="Howarth C."/>
            <person name="Imamovic A."/>
            <person name="Larimer J."/>
            <person name="Murphy C."/>
            <person name="Naylor J."/>
            <person name="Pearson M."/>
            <person name="Priest M."/>
            <person name="Roberts A."/>
            <person name="Saif S."/>
            <person name="Shea T."/>
            <person name="Sykes S."/>
            <person name="Wortman J."/>
            <person name="Nusbaum C."/>
            <person name="Birren B."/>
        </authorList>
    </citation>
    <scope>NUCLEOTIDE SEQUENCE [LARGE SCALE GENOMIC DNA]</scope>
    <source>
        <strain evidence="7 8">Ram5</strain>
    </source>
</reference>
<evidence type="ECO:0000256" key="4">
    <source>
        <dbReference type="ARBA" id="ARBA00046271"/>
    </source>
</evidence>
<dbReference type="HOGENOM" id="CLU_1731381_0_0_1"/>
<dbReference type="InterPro" id="IPR008733">
    <property type="entry name" value="PEX11"/>
</dbReference>
<accession>A0A0D0TXS9</accession>
<dbReference type="GO" id="GO:0005778">
    <property type="term" value="C:peroxisomal membrane"/>
    <property type="evidence" value="ECO:0007669"/>
    <property type="project" value="UniProtKB-SubCell"/>
</dbReference>
<keyword evidence="2 6" id="KW-0472">Membrane</keyword>
<dbReference type="PANTHER" id="PTHR12652:SF50">
    <property type="entry name" value="PEROXIN 11"/>
    <property type="match status" value="1"/>
</dbReference>
<feature type="transmembrane region" description="Helical" evidence="6">
    <location>
        <begin position="28"/>
        <end position="47"/>
    </location>
</feature>
<evidence type="ECO:0000256" key="5">
    <source>
        <dbReference type="SAM" id="MobiDB-lite"/>
    </source>
</evidence>
<keyword evidence="1" id="KW-0962">Peroxisome biogenesis</keyword>
<dbReference type="EMBL" id="KN847902">
    <property type="protein sequence ID" value="KIR40663.1"/>
    <property type="molecule type" value="Genomic_DNA"/>
</dbReference>
<sequence length="151" mass="16935">MIVWLAQIRFLKFDKATTQRYVRIMYKFWLAGIVCSLVSSSASLVRLRADSRRFALSSQVAKEEEKDGRSGEEAARQISERRERGKALLDQRQTILSQIVSDSLDVWIPATGLGYTNLNDGTLGTFGVITSYMGLQTLWAKHSAAGVRKSM</sequence>
<evidence type="ECO:0000256" key="3">
    <source>
        <dbReference type="ARBA" id="ARBA00023140"/>
    </source>
</evidence>
<evidence type="ECO:0000313" key="7">
    <source>
        <dbReference type="EMBL" id="KIR40663.1"/>
    </source>
</evidence>
<dbReference type="PANTHER" id="PTHR12652">
    <property type="entry name" value="PEROXISOMAL BIOGENESIS FACTOR 11"/>
    <property type="match status" value="1"/>
</dbReference>
<dbReference type="GO" id="GO:0016559">
    <property type="term" value="P:peroxisome fission"/>
    <property type="evidence" value="ECO:0007669"/>
    <property type="project" value="InterPro"/>
</dbReference>
<feature type="region of interest" description="Disordered" evidence="5">
    <location>
        <begin position="63"/>
        <end position="85"/>
    </location>
</feature>
<evidence type="ECO:0000256" key="6">
    <source>
        <dbReference type="SAM" id="Phobius"/>
    </source>
</evidence>
<dbReference type="AlphaFoldDB" id="A0A0D0TXS9"/>
<proteinExistence type="predicted"/>
<dbReference type="Pfam" id="PF05648">
    <property type="entry name" value="PEX11"/>
    <property type="match status" value="1"/>
</dbReference>